<dbReference type="EMBL" id="MDZB01000033">
    <property type="protein sequence ID" value="OGX89241.1"/>
    <property type="molecule type" value="Genomic_DNA"/>
</dbReference>
<comment type="caution">
    <text evidence="10">The sequence shown here is derived from an EMBL/GenBank/DDBJ whole genome shotgun (WGS) entry which is preliminary data.</text>
</comment>
<proteinExistence type="predicted"/>
<gene>
    <name evidence="10" type="ORF">BEN47_07525</name>
</gene>
<keyword evidence="2" id="KW-0489">Methyltransferase</keyword>
<evidence type="ECO:0000313" key="10">
    <source>
        <dbReference type="EMBL" id="OGX89241.1"/>
    </source>
</evidence>
<dbReference type="Pfam" id="PF20466">
    <property type="entry name" value="MmeI_TRD"/>
    <property type="match status" value="1"/>
</dbReference>
<dbReference type="SUPFAM" id="SSF53335">
    <property type="entry name" value="S-adenosyl-L-methionine-dependent methyltransferases"/>
    <property type="match status" value="1"/>
</dbReference>
<evidence type="ECO:0000259" key="9">
    <source>
        <dbReference type="Pfam" id="PF20473"/>
    </source>
</evidence>
<evidence type="ECO:0000313" key="11">
    <source>
        <dbReference type="Proteomes" id="UP000176294"/>
    </source>
</evidence>
<dbReference type="PROSITE" id="PS00092">
    <property type="entry name" value="N6_MTASE"/>
    <property type="match status" value="1"/>
</dbReference>
<accession>A0A1G1TEE6</accession>
<dbReference type="RefSeq" id="WP_070724398.1">
    <property type="nucleotide sequence ID" value="NZ_MDZB01000033.1"/>
</dbReference>
<evidence type="ECO:0000259" key="8">
    <source>
        <dbReference type="Pfam" id="PF20467"/>
    </source>
</evidence>
<evidence type="ECO:0000256" key="4">
    <source>
        <dbReference type="ARBA" id="ARBA00047942"/>
    </source>
</evidence>
<dbReference type="InterPro" id="IPR002052">
    <property type="entry name" value="DNA_methylase_N6_adenine_CS"/>
</dbReference>
<dbReference type="Pfam" id="PF20467">
    <property type="entry name" value="MmeI_C"/>
    <property type="match status" value="1"/>
</dbReference>
<dbReference type="GO" id="GO:0003676">
    <property type="term" value="F:nucleic acid binding"/>
    <property type="evidence" value="ECO:0007669"/>
    <property type="project" value="InterPro"/>
</dbReference>
<evidence type="ECO:0000256" key="3">
    <source>
        <dbReference type="ARBA" id="ARBA00022679"/>
    </source>
</evidence>
<keyword evidence="3" id="KW-0808">Transferase</keyword>
<dbReference type="GO" id="GO:0032259">
    <property type="term" value="P:methylation"/>
    <property type="evidence" value="ECO:0007669"/>
    <property type="project" value="UniProtKB-KW"/>
</dbReference>
<dbReference type="STRING" id="1908237.BEN47_07525"/>
<organism evidence="10 11">
    <name type="scientific">Hymenobacter lapidarius</name>
    <dbReference type="NCBI Taxonomy" id="1908237"/>
    <lineage>
        <taxon>Bacteria</taxon>
        <taxon>Pseudomonadati</taxon>
        <taxon>Bacteroidota</taxon>
        <taxon>Cytophagia</taxon>
        <taxon>Cytophagales</taxon>
        <taxon>Hymenobacteraceae</taxon>
        <taxon>Hymenobacter</taxon>
    </lineage>
</organism>
<dbReference type="OrthoDB" id="32195at2"/>
<protein>
    <recommendedName>
        <fullName evidence="1">site-specific DNA-methyltransferase (adenine-specific)</fullName>
        <ecNumber evidence="1">2.1.1.72</ecNumber>
    </recommendedName>
</protein>
<dbReference type="Gene3D" id="3.40.50.150">
    <property type="entry name" value="Vaccinia Virus protein VP39"/>
    <property type="match status" value="1"/>
</dbReference>
<dbReference type="Pfam" id="PF20473">
    <property type="entry name" value="MmeI_Mtase"/>
    <property type="match status" value="1"/>
</dbReference>
<feature type="domain" description="MmeI-like DNA-methyltransferase" evidence="9">
    <location>
        <begin position="367"/>
        <end position="626"/>
    </location>
</feature>
<dbReference type="InterPro" id="IPR046820">
    <property type="entry name" value="MmeI_TRD"/>
</dbReference>
<dbReference type="InterPro" id="IPR046818">
    <property type="entry name" value="MmeI_C"/>
</dbReference>
<dbReference type="EC" id="2.1.1.72" evidence="1"/>
<evidence type="ECO:0000259" key="6">
    <source>
        <dbReference type="Pfam" id="PF20465"/>
    </source>
</evidence>
<dbReference type="InterPro" id="IPR046816">
    <property type="entry name" value="MmeI_Mtase"/>
</dbReference>
<dbReference type="PANTHER" id="PTHR33841">
    <property type="entry name" value="DNA METHYLTRANSFERASE YEEA-RELATED"/>
    <property type="match status" value="1"/>
</dbReference>
<feature type="domain" description="MmeI-like N-terminal" evidence="5">
    <location>
        <begin position="14"/>
        <end position="197"/>
    </location>
</feature>
<dbReference type="InterPro" id="IPR050953">
    <property type="entry name" value="N4_N6_ade-DNA_methylase"/>
</dbReference>
<dbReference type="GO" id="GO:0009007">
    <property type="term" value="F:site-specific DNA-methyltransferase (adenine-specific) activity"/>
    <property type="evidence" value="ECO:0007669"/>
    <property type="project" value="UniProtKB-EC"/>
</dbReference>
<feature type="domain" description="MmeI-like target recognition" evidence="7">
    <location>
        <begin position="650"/>
        <end position="852"/>
    </location>
</feature>
<evidence type="ECO:0000259" key="7">
    <source>
        <dbReference type="Pfam" id="PF20466"/>
    </source>
</evidence>
<feature type="domain" description="MmeI-like C-terminal" evidence="8">
    <location>
        <begin position="857"/>
        <end position="935"/>
    </location>
</feature>
<dbReference type="InterPro" id="IPR046817">
    <property type="entry name" value="MmeI_N"/>
</dbReference>
<evidence type="ECO:0000256" key="2">
    <source>
        <dbReference type="ARBA" id="ARBA00022603"/>
    </source>
</evidence>
<dbReference type="InterPro" id="IPR029063">
    <property type="entry name" value="SAM-dependent_MTases_sf"/>
</dbReference>
<dbReference type="InterPro" id="IPR046819">
    <property type="entry name" value="MmeI_hel"/>
</dbReference>
<keyword evidence="11" id="KW-1185">Reference proteome</keyword>
<dbReference type="Proteomes" id="UP000176294">
    <property type="component" value="Unassembled WGS sequence"/>
</dbReference>
<dbReference type="AlphaFoldDB" id="A0A1G1TEE6"/>
<sequence>MPAAPLAWPEIRQRALAFARDWKDETREHAEAQTFWNEFFHVFGLTRRKVAEFERNVSKHAPTLAAGLVQEPAPALGRGRIDLFWPGVLLGESKSRHRDLNDAYRQALEYIGGLPDHEKPQYVFVSDFARLRLYDLRGATVYPAPADHLEIQVADLGKHVRLFGFMAGYQQRSYQEQDPVNRAAAERMGRLHDQLAASGYHGTDLERYLVRLLFCLFAEDTDIFPRASFMDLVSQHAGPRGQQLGPLLHQLFEVLDTPEDQRPPALPAHLREFPYVNGDLFKGPLHTVAFSETMRELLLDATRLDWGQISPAIFGSLFQSVMDPAARRTQGAHYTSEQNILKALGPLLLDELRAELAHLKTLAAGTARDNRLSKLQNRLSELRLLDPACGCGNFLVVAYRELRLLEMEILEVFYPADEVIQFPLGPETEVRLNADQMHGIEVDEFPARIAEVALWLVDHQMNQRFSTRFGQYLARIPLRRGAHIVHANALQTDWNTVLPREQATHVVGNPPFVGKQYQSAVQKADVARIFQGVKGASALDYVACWFLKTAEYLHGTTARAALVSTNSITQGEQVSILWGPILNRFGMKLQFAHQTFQWRNEGKRNAAVHCIIVGFGPQEIANKRLFLYDNPGAAPHEQAAAQLNPYLVDAPTVLLPSRSRPISDVPALAFGSMPNDGGHLLLNDTKRAELLAAEPALAPYVRPFKGAEEYINGKSRWCLWLPNVEPQIIRNSPILQEKARAIRDYRAASPRDATQRLAGTPLLFGENRQPTTNYLAVPAFSTINRHYVPIGFLTPDIIASNKVYTCSSVSSYHFGVLTSAMHMAWLRYVGGRLKSDYGYSKDIVYNNFPWPTQPSEEARQAVEAAAQAVLDARAAHPGSTLADLYDPLAMPPDLRAAHRALDARVERLYRAKRFTHDTERVQHLFERYAALSAPLAPAAAVPAKQRGNQSVKQA</sequence>
<feature type="domain" description="MmeI-like helicase spacer" evidence="6">
    <location>
        <begin position="204"/>
        <end position="281"/>
    </location>
</feature>
<comment type="catalytic activity">
    <reaction evidence="4">
        <text>a 2'-deoxyadenosine in DNA + S-adenosyl-L-methionine = an N(6)-methyl-2'-deoxyadenosine in DNA + S-adenosyl-L-homocysteine + H(+)</text>
        <dbReference type="Rhea" id="RHEA:15197"/>
        <dbReference type="Rhea" id="RHEA-COMP:12418"/>
        <dbReference type="Rhea" id="RHEA-COMP:12419"/>
        <dbReference type="ChEBI" id="CHEBI:15378"/>
        <dbReference type="ChEBI" id="CHEBI:57856"/>
        <dbReference type="ChEBI" id="CHEBI:59789"/>
        <dbReference type="ChEBI" id="CHEBI:90615"/>
        <dbReference type="ChEBI" id="CHEBI:90616"/>
        <dbReference type="EC" id="2.1.1.72"/>
    </reaction>
</comment>
<dbReference type="Pfam" id="PF20464">
    <property type="entry name" value="MmeI_N"/>
    <property type="match status" value="1"/>
</dbReference>
<evidence type="ECO:0000256" key="1">
    <source>
        <dbReference type="ARBA" id="ARBA00011900"/>
    </source>
</evidence>
<reference evidence="10 11" key="1">
    <citation type="submission" date="2016-08" db="EMBL/GenBank/DDBJ databases">
        <title>Hymenobacter coccineus sp. nov., Hymenobacter lapidarius sp. nov. and Hymenobacter glacialis sp. nov., isolated from Antarctic soil.</title>
        <authorList>
            <person name="Sedlacek I."/>
            <person name="Kralova S."/>
            <person name="Kyrova K."/>
            <person name="Maslanova I."/>
            <person name="Stankova E."/>
            <person name="Vrbovska V."/>
            <person name="Nemec M."/>
            <person name="Bartak M."/>
            <person name="Svec P."/>
            <person name="Busse H.-J."/>
            <person name="Pantucek R."/>
        </authorList>
    </citation>
    <scope>NUCLEOTIDE SEQUENCE [LARGE SCALE GENOMIC DNA]</scope>
    <source>
        <strain evidence="10 11">CCM 8643</strain>
    </source>
</reference>
<dbReference type="Pfam" id="PF20465">
    <property type="entry name" value="MmeI_hel"/>
    <property type="match status" value="1"/>
</dbReference>
<dbReference type="PANTHER" id="PTHR33841:SF1">
    <property type="entry name" value="DNA METHYLTRANSFERASE A"/>
    <property type="match status" value="1"/>
</dbReference>
<evidence type="ECO:0000259" key="5">
    <source>
        <dbReference type="Pfam" id="PF20464"/>
    </source>
</evidence>
<name>A0A1G1TEE6_9BACT</name>